<dbReference type="Proteomes" id="UP001218218">
    <property type="component" value="Unassembled WGS sequence"/>
</dbReference>
<dbReference type="EMBL" id="JARIHO010000013">
    <property type="protein sequence ID" value="KAJ7351529.1"/>
    <property type="molecule type" value="Genomic_DNA"/>
</dbReference>
<reference evidence="16" key="1">
    <citation type="submission" date="2023-03" db="EMBL/GenBank/DDBJ databases">
        <title>Massive genome expansion in bonnet fungi (Mycena s.s.) driven by repeated elements and novel gene families across ecological guilds.</title>
        <authorList>
            <consortium name="Lawrence Berkeley National Laboratory"/>
            <person name="Harder C.B."/>
            <person name="Miyauchi S."/>
            <person name="Viragh M."/>
            <person name="Kuo A."/>
            <person name="Thoen E."/>
            <person name="Andreopoulos B."/>
            <person name="Lu D."/>
            <person name="Skrede I."/>
            <person name="Drula E."/>
            <person name="Henrissat B."/>
            <person name="Morin E."/>
            <person name="Kohler A."/>
            <person name="Barry K."/>
            <person name="LaButti K."/>
            <person name="Morin E."/>
            <person name="Salamov A."/>
            <person name="Lipzen A."/>
            <person name="Mereny Z."/>
            <person name="Hegedus B."/>
            <person name="Baldrian P."/>
            <person name="Stursova M."/>
            <person name="Weitz H."/>
            <person name="Taylor A."/>
            <person name="Grigoriev I.V."/>
            <person name="Nagy L.G."/>
            <person name="Martin F."/>
            <person name="Kauserud H."/>
        </authorList>
    </citation>
    <scope>NUCLEOTIDE SEQUENCE</scope>
    <source>
        <strain evidence="16">CBHHK002</strain>
    </source>
</reference>
<evidence type="ECO:0000256" key="5">
    <source>
        <dbReference type="ARBA" id="ARBA00022617"/>
    </source>
</evidence>
<feature type="binding site" description="axial binding residue" evidence="14">
    <location>
        <position position="472"/>
    </location>
    <ligand>
        <name>heme</name>
        <dbReference type="ChEBI" id="CHEBI:30413"/>
    </ligand>
    <ligandPart>
        <name>Fe</name>
        <dbReference type="ChEBI" id="CHEBI:18248"/>
    </ligandPart>
</feature>
<sequence length="540" mass="60749">MVNITDTLPPPRIFVVGALAVQVDFNTCLLSAGVTAIVAFCIFSSSFIGASLFDKDGNSIPAGPKGLPIVGSFPFLTQYPELTLDRWAKRFGDLYSVWLGNQLFVIVSSPAIVKDLIVTNGAVFSSRKEMFIKSQTVFAGRGITATPYNDRWRKHRRIATGWLNQRAVDSYTSILDREATVLVQDMYRQSKAGAIPINPQPHAGRASLNNMLSIVFGFRTDSIYHPLVGQALRLSREFMNVTGPVSNLVDFLPWMQSFPTTMRTRGRNLHRDLVDTYGGLIKDIEQRMQNGATVPDCLAKTMLDAREEEDLDHIDMSILASAFMIGGVETTAAIMQWFSALIPAHPEIQKKAHEELDRVVGRDRLPTVEDEKNLPYCHAIIKEVERCHNPFWLGTPHVASQDFTYNNQFIPKDTVVILNTWTMHHDPSRHLNPDDFNPDRYMGDSLTSADSANLADPYQRDHWMFGAGRRICPGMIVAEREIWLTISRMLWAFTMESLPGEPIDLKEYDGLSGRSPVPFRINLIPRHAKVAKVLEMEKVQ</sequence>
<evidence type="ECO:0000256" key="11">
    <source>
        <dbReference type="ARBA" id="ARBA00023033"/>
    </source>
</evidence>
<dbReference type="PANTHER" id="PTHR46300:SF2">
    <property type="entry name" value="CYTOCHROME P450 MONOOXYGENASE ALNH-RELATED"/>
    <property type="match status" value="1"/>
</dbReference>
<name>A0AAD7EUZ0_9AGAR</name>
<keyword evidence="10 14" id="KW-0408">Iron</keyword>
<keyword evidence="13" id="KW-0325">Glycoprotein</keyword>
<keyword evidence="6" id="KW-0812">Transmembrane</keyword>
<dbReference type="InterPro" id="IPR036396">
    <property type="entry name" value="Cyt_P450_sf"/>
</dbReference>
<evidence type="ECO:0000313" key="17">
    <source>
        <dbReference type="Proteomes" id="UP001218218"/>
    </source>
</evidence>
<keyword evidence="11 15" id="KW-0503">Monooxygenase</keyword>
<comment type="pathway">
    <text evidence="3">Secondary metabolite biosynthesis.</text>
</comment>
<proteinExistence type="inferred from homology"/>
<dbReference type="Gene3D" id="1.10.630.10">
    <property type="entry name" value="Cytochrome P450"/>
    <property type="match status" value="1"/>
</dbReference>
<evidence type="ECO:0000256" key="12">
    <source>
        <dbReference type="ARBA" id="ARBA00023136"/>
    </source>
</evidence>
<evidence type="ECO:0000313" key="16">
    <source>
        <dbReference type="EMBL" id="KAJ7351529.1"/>
    </source>
</evidence>
<gene>
    <name evidence="16" type="ORF">DFH08DRAFT_860640</name>
</gene>
<dbReference type="GO" id="GO:0016020">
    <property type="term" value="C:membrane"/>
    <property type="evidence" value="ECO:0007669"/>
    <property type="project" value="UniProtKB-SubCell"/>
</dbReference>
<dbReference type="GO" id="GO:0016705">
    <property type="term" value="F:oxidoreductase activity, acting on paired donors, with incorporation or reduction of molecular oxygen"/>
    <property type="evidence" value="ECO:0007669"/>
    <property type="project" value="InterPro"/>
</dbReference>
<evidence type="ECO:0000256" key="9">
    <source>
        <dbReference type="ARBA" id="ARBA00023002"/>
    </source>
</evidence>
<dbReference type="PANTHER" id="PTHR46300">
    <property type="entry name" value="P450, PUTATIVE (EUROFUNG)-RELATED-RELATED"/>
    <property type="match status" value="1"/>
</dbReference>
<evidence type="ECO:0000256" key="2">
    <source>
        <dbReference type="ARBA" id="ARBA00004167"/>
    </source>
</evidence>
<dbReference type="SUPFAM" id="SSF48264">
    <property type="entry name" value="Cytochrome P450"/>
    <property type="match status" value="1"/>
</dbReference>
<dbReference type="GO" id="GO:0004497">
    <property type="term" value="F:monooxygenase activity"/>
    <property type="evidence" value="ECO:0007669"/>
    <property type="project" value="UniProtKB-KW"/>
</dbReference>
<dbReference type="InterPro" id="IPR001128">
    <property type="entry name" value="Cyt_P450"/>
</dbReference>
<keyword evidence="7 14" id="KW-0479">Metal-binding</keyword>
<dbReference type="PRINTS" id="PR00463">
    <property type="entry name" value="EP450I"/>
</dbReference>
<keyword evidence="8" id="KW-1133">Transmembrane helix</keyword>
<evidence type="ECO:0000256" key="10">
    <source>
        <dbReference type="ARBA" id="ARBA00023004"/>
    </source>
</evidence>
<comment type="cofactor">
    <cofactor evidence="1 14">
        <name>heme</name>
        <dbReference type="ChEBI" id="CHEBI:30413"/>
    </cofactor>
</comment>
<evidence type="ECO:0000256" key="14">
    <source>
        <dbReference type="PIRSR" id="PIRSR602401-1"/>
    </source>
</evidence>
<dbReference type="InterPro" id="IPR002401">
    <property type="entry name" value="Cyt_P450_E_grp-I"/>
</dbReference>
<comment type="similarity">
    <text evidence="4 15">Belongs to the cytochrome P450 family.</text>
</comment>
<dbReference type="Pfam" id="PF00067">
    <property type="entry name" value="p450"/>
    <property type="match status" value="1"/>
</dbReference>
<dbReference type="InterPro" id="IPR050364">
    <property type="entry name" value="Cytochrome_P450_fung"/>
</dbReference>
<organism evidence="16 17">
    <name type="scientific">Mycena albidolilacea</name>
    <dbReference type="NCBI Taxonomy" id="1033008"/>
    <lineage>
        <taxon>Eukaryota</taxon>
        <taxon>Fungi</taxon>
        <taxon>Dikarya</taxon>
        <taxon>Basidiomycota</taxon>
        <taxon>Agaricomycotina</taxon>
        <taxon>Agaricomycetes</taxon>
        <taxon>Agaricomycetidae</taxon>
        <taxon>Agaricales</taxon>
        <taxon>Marasmiineae</taxon>
        <taxon>Mycenaceae</taxon>
        <taxon>Mycena</taxon>
    </lineage>
</organism>
<dbReference type="GO" id="GO:0020037">
    <property type="term" value="F:heme binding"/>
    <property type="evidence" value="ECO:0007669"/>
    <property type="project" value="InterPro"/>
</dbReference>
<dbReference type="PRINTS" id="PR00385">
    <property type="entry name" value="P450"/>
</dbReference>
<evidence type="ECO:0000256" key="15">
    <source>
        <dbReference type="RuleBase" id="RU000461"/>
    </source>
</evidence>
<evidence type="ECO:0000256" key="6">
    <source>
        <dbReference type="ARBA" id="ARBA00022692"/>
    </source>
</evidence>
<keyword evidence="17" id="KW-1185">Reference proteome</keyword>
<evidence type="ECO:0000256" key="3">
    <source>
        <dbReference type="ARBA" id="ARBA00005179"/>
    </source>
</evidence>
<dbReference type="PROSITE" id="PS00086">
    <property type="entry name" value="CYTOCHROME_P450"/>
    <property type="match status" value="1"/>
</dbReference>
<evidence type="ECO:0000256" key="7">
    <source>
        <dbReference type="ARBA" id="ARBA00022723"/>
    </source>
</evidence>
<evidence type="ECO:0000256" key="4">
    <source>
        <dbReference type="ARBA" id="ARBA00010617"/>
    </source>
</evidence>
<keyword evidence="9 15" id="KW-0560">Oxidoreductase</keyword>
<accession>A0AAD7EUZ0</accession>
<protein>
    <submittedName>
        <fullName evidence="16">Cytochrome P450</fullName>
    </submittedName>
</protein>
<evidence type="ECO:0000256" key="8">
    <source>
        <dbReference type="ARBA" id="ARBA00022989"/>
    </source>
</evidence>
<dbReference type="AlphaFoldDB" id="A0AAD7EUZ0"/>
<dbReference type="GO" id="GO:0005506">
    <property type="term" value="F:iron ion binding"/>
    <property type="evidence" value="ECO:0007669"/>
    <property type="project" value="InterPro"/>
</dbReference>
<keyword evidence="5 14" id="KW-0349">Heme</keyword>
<keyword evidence="12" id="KW-0472">Membrane</keyword>
<comment type="caution">
    <text evidence="16">The sequence shown here is derived from an EMBL/GenBank/DDBJ whole genome shotgun (WGS) entry which is preliminary data.</text>
</comment>
<evidence type="ECO:0000256" key="13">
    <source>
        <dbReference type="ARBA" id="ARBA00023180"/>
    </source>
</evidence>
<dbReference type="CDD" id="cd11065">
    <property type="entry name" value="CYP64-like"/>
    <property type="match status" value="1"/>
</dbReference>
<dbReference type="InterPro" id="IPR017972">
    <property type="entry name" value="Cyt_P450_CS"/>
</dbReference>
<evidence type="ECO:0000256" key="1">
    <source>
        <dbReference type="ARBA" id="ARBA00001971"/>
    </source>
</evidence>
<comment type="subcellular location">
    <subcellularLocation>
        <location evidence="2">Membrane</location>
        <topology evidence="2">Single-pass membrane protein</topology>
    </subcellularLocation>
</comment>